<evidence type="ECO:0000313" key="3">
    <source>
        <dbReference type="Proteomes" id="UP000037395"/>
    </source>
</evidence>
<reference evidence="2" key="3">
    <citation type="submission" date="2016-08" db="EMBL/GenBank/DDBJ databases">
        <title>Sequencing, Assembly and Comparative Genomics of S. aureofaciens ATCC 10762.</title>
        <authorList>
            <person name="Gradnigo J.S."/>
            <person name="Johnson N."/>
            <person name="Somerville G.A."/>
        </authorList>
    </citation>
    <scope>NUCLEOTIDE SEQUENCE [LARGE SCALE GENOMIC DNA]</scope>
    <source>
        <strain evidence="2">ATCC 10762</strain>
    </source>
</reference>
<protein>
    <recommendedName>
        <fullName evidence="4">PE domain-containing protein</fullName>
    </recommendedName>
</protein>
<reference evidence="1" key="5">
    <citation type="submission" date="2020-09" db="EMBL/GenBank/DDBJ databases">
        <authorList>
            <person name="Sun Q."/>
            <person name="Ohkuma M."/>
        </authorList>
    </citation>
    <scope>NUCLEOTIDE SEQUENCE</scope>
    <source>
        <strain evidence="1">JCM 4434</strain>
    </source>
</reference>
<dbReference type="EMBL" id="BMUB01000001">
    <property type="protein sequence ID" value="GGU54207.1"/>
    <property type="molecule type" value="Genomic_DNA"/>
</dbReference>
<keyword evidence="3" id="KW-1185">Reference proteome</keyword>
<reference evidence="3" key="4">
    <citation type="submission" date="2016-08" db="EMBL/GenBank/DDBJ databases">
        <title>Sequencing, assembly and comparative genomics of S. aureofaciens ATCC 10762.</title>
        <authorList>
            <person name="Gradnigo J.S."/>
            <person name="Johnson N."/>
            <person name="Somerville G.A."/>
        </authorList>
    </citation>
    <scope>NUCLEOTIDE SEQUENCE [LARGE SCALE GENOMIC DNA]</scope>
    <source>
        <strain evidence="3">ATCC 10762 / DSM 40127 / CCM 3239 / JCM 4008 / LMG 5968 / NBRC 12843 / NCIMB 8234 / A-377</strain>
    </source>
</reference>
<dbReference type="RefSeq" id="WP_030555453.1">
    <property type="nucleotide sequence ID" value="NZ_BMUB01000001.1"/>
</dbReference>
<organism evidence="2 3">
    <name type="scientific">Kitasatospora aureofaciens</name>
    <name type="common">Streptomyces aureofaciens</name>
    <dbReference type="NCBI Taxonomy" id="1894"/>
    <lineage>
        <taxon>Bacteria</taxon>
        <taxon>Bacillati</taxon>
        <taxon>Actinomycetota</taxon>
        <taxon>Actinomycetes</taxon>
        <taxon>Kitasatosporales</taxon>
        <taxon>Streptomycetaceae</taxon>
        <taxon>Kitasatospora</taxon>
    </lineage>
</organism>
<dbReference type="Proteomes" id="UP000037395">
    <property type="component" value="Unassembled WGS sequence"/>
</dbReference>
<reference evidence="1" key="1">
    <citation type="journal article" date="2014" name="Int. J. Syst. Evol. Microbiol.">
        <title>Complete genome sequence of Corynebacterium casei LMG S-19264T (=DSM 44701T), isolated from a smear-ripened cheese.</title>
        <authorList>
            <consortium name="US DOE Joint Genome Institute (JGI-PGF)"/>
            <person name="Walter F."/>
            <person name="Albersmeier A."/>
            <person name="Kalinowski J."/>
            <person name="Ruckert C."/>
        </authorList>
    </citation>
    <scope>NUCLEOTIDE SEQUENCE</scope>
    <source>
        <strain evidence="1">JCM 4434</strain>
    </source>
</reference>
<sequence>MGDNPTGYTVKPDALDGVTTALGNVATDLTNANQAYTAQKPSQSADFGEFGVDQAWSGFDTNWGQELHVTQRAVGELVQKMSATSANYRAAETKVTASLSPKQAR</sequence>
<gene>
    <name evidence="1" type="ORF">GCM10010502_00290</name>
    <name evidence="2" type="ORF">HS99_0019730</name>
</gene>
<dbReference type="EMBL" id="JPRF03000012">
    <property type="protein sequence ID" value="OEV38888.1"/>
    <property type="molecule type" value="Genomic_DNA"/>
</dbReference>
<dbReference type="AlphaFoldDB" id="A0A1E7NE26"/>
<evidence type="ECO:0000313" key="2">
    <source>
        <dbReference type="EMBL" id="OEV38888.1"/>
    </source>
</evidence>
<dbReference type="Proteomes" id="UP000610124">
    <property type="component" value="Unassembled WGS sequence"/>
</dbReference>
<evidence type="ECO:0008006" key="4">
    <source>
        <dbReference type="Google" id="ProtNLM"/>
    </source>
</evidence>
<comment type="caution">
    <text evidence="2">The sequence shown here is derived from an EMBL/GenBank/DDBJ whole genome shotgun (WGS) entry which is preliminary data.</text>
</comment>
<accession>A0A8H9LFZ5</accession>
<dbReference type="GeneID" id="97483237"/>
<name>A0A1E7NE26_KITAU</name>
<proteinExistence type="predicted"/>
<evidence type="ECO:0000313" key="1">
    <source>
        <dbReference type="EMBL" id="GGU54207.1"/>
    </source>
</evidence>
<reference evidence="2 3" key="2">
    <citation type="submission" date="2014-07" db="EMBL/GenBank/DDBJ databases">
        <authorList>
            <person name="Zhang J.E."/>
            <person name="Yang H."/>
            <person name="Guo J."/>
            <person name="Deng Z."/>
            <person name="Luo H."/>
            <person name="Luo M."/>
            <person name="Zhao B."/>
        </authorList>
    </citation>
    <scope>NUCLEOTIDE SEQUENCE [LARGE SCALE GENOMIC DNA]</scope>
    <source>
        <strain evidence="2">ATCC 10762</strain>
        <strain evidence="3">ATCC 10762 / DSM 40127 / CCM 3239 / JCM 4008 / LMG 5968 / NBRC 12843 / NCIMB 8234 / A-377</strain>
    </source>
</reference>
<accession>A0A1E7NE26</accession>